<dbReference type="EMBL" id="JABSTQ010011558">
    <property type="protein sequence ID" value="KAG0410062.1"/>
    <property type="molecule type" value="Genomic_DNA"/>
</dbReference>
<dbReference type="Proteomes" id="UP000805193">
    <property type="component" value="Unassembled WGS sequence"/>
</dbReference>
<name>A0AC60NSG4_IXOPE</name>
<comment type="caution">
    <text evidence="1">The sequence shown here is derived from an EMBL/GenBank/DDBJ whole genome shotgun (WGS) entry which is preliminary data.</text>
</comment>
<proteinExistence type="predicted"/>
<keyword evidence="2" id="KW-1185">Reference proteome</keyword>
<protein>
    <submittedName>
        <fullName evidence="1">Uncharacterized protein</fullName>
    </submittedName>
</protein>
<gene>
    <name evidence="1" type="ORF">HPB47_012816</name>
</gene>
<evidence type="ECO:0000313" key="2">
    <source>
        <dbReference type="Proteomes" id="UP000805193"/>
    </source>
</evidence>
<organism evidence="1 2">
    <name type="scientific">Ixodes persulcatus</name>
    <name type="common">Taiga tick</name>
    <dbReference type="NCBI Taxonomy" id="34615"/>
    <lineage>
        <taxon>Eukaryota</taxon>
        <taxon>Metazoa</taxon>
        <taxon>Ecdysozoa</taxon>
        <taxon>Arthropoda</taxon>
        <taxon>Chelicerata</taxon>
        <taxon>Arachnida</taxon>
        <taxon>Acari</taxon>
        <taxon>Parasitiformes</taxon>
        <taxon>Ixodida</taxon>
        <taxon>Ixodoidea</taxon>
        <taxon>Ixodidae</taxon>
        <taxon>Ixodinae</taxon>
        <taxon>Ixodes</taxon>
    </lineage>
</organism>
<evidence type="ECO:0000313" key="1">
    <source>
        <dbReference type="EMBL" id="KAG0410062.1"/>
    </source>
</evidence>
<reference evidence="1 2" key="1">
    <citation type="journal article" date="2020" name="Cell">
        <title>Large-Scale Comparative Analyses of Tick Genomes Elucidate Their Genetic Diversity and Vector Capacities.</title>
        <authorList>
            <consortium name="Tick Genome and Microbiome Consortium (TIGMIC)"/>
            <person name="Jia N."/>
            <person name="Wang J."/>
            <person name="Shi W."/>
            <person name="Du L."/>
            <person name="Sun Y."/>
            <person name="Zhan W."/>
            <person name="Jiang J.F."/>
            <person name="Wang Q."/>
            <person name="Zhang B."/>
            <person name="Ji P."/>
            <person name="Bell-Sakyi L."/>
            <person name="Cui X.M."/>
            <person name="Yuan T.T."/>
            <person name="Jiang B.G."/>
            <person name="Yang W.F."/>
            <person name="Lam T.T."/>
            <person name="Chang Q.C."/>
            <person name="Ding S.J."/>
            <person name="Wang X.J."/>
            <person name="Zhu J.G."/>
            <person name="Ruan X.D."/>
            <person name="Zhao L."/>
            <person name="Wei J.T."/>
            <person name="Ye R.Z."/>
            <person name="Que T.C."/>
            <person name="Du C.H."/>
            <person name="Zhou Y.H."/>
            <person name="Cheng J.X."/>
            <person name="Dai P.F."/>
            <person name="Guo W.B."/>
            <person name="Han X.H."/>
            <person name="Huang E.J."/>
            <person name="Li L.F."/>
            <person name="Wei W."/>
            <person name="Gao Y.C."/>
            <person name="Liu J.Z."/>
            <person name="Shao H.Z."/>
            <person name="Wang X."/>
            <person name="Wang C.C."/>
            <person name="Yang T.C."/>
            <person name="Huo Q.B."/>
            <person name="Li W."/>
            <person name="Chen H.Y."/>
            <person name="Chen S.E."/>
            <person name="Zhou L.G."/>
            <person name="Ni X.B."/>
            <person name="Tian J.H."/>
            <person name="Sheng Y."/>
            <person name="Liu T."/>
            <person name="Pan Y.S."/>
            <person name="Xia L.Y."/>
            <person name="Li J."/>
            <person name="Zhao F."/>
            <person name="Cao W.C."/>
        </authorList>
    </citation>
    <scope>NUCLEOTIDE SEQUENCE [LARGE SCALE GENOMIC DNA]</scope>
    <source>
        <strain evidence="1">Iper-2018</strain>
    </source>
</reference>
<accession>A0AC60NSG4</accession>
<sequence>FPGTVQKEYLSPDYDMLIRDELASRTQRPDESFVEYIRALPKLQSRAEPSASDAEKLARAIRQRHPRYKSYLRGRDFADLETLASEARTAQAGWLAKLQHHPPPGAEESLEPRCYWTGRGSRDCDDSRTPYVAITEY</sequence>
<feature type="non-terminal residue" evidence="1">
    <location>
        <position position="1"/>
    </location>
</feature>